<feature type="non-terminal residue" evidence="1">
    <location>
        <position position="19"/>
    </location>
</feature>
<comment type="caution">
    <text evidence="1">The sequence shown here is derived from an EMBL/GenBank/DDBJ whole genome shotgun (WGS) entry which is preliminary data.</text>
</comment>
<gene>
    <name evidence="1" type="ORF">Tci_899812</name>
</gene>
<name>A0A699V183_TANCI</name>
<dbReference type="AlphaFoldDB" id="A0A699V183"/>
<evidence type="ECO:0000313" key="1">
    <source>
        <dbReference type="EMBL" id="GFD27843.1"/>
    </source>
</evidence>
<proteinExistence type="predicted"/>
<sequence length="19" mass="2296">MQSPLEPSRPIRIEKSWLK</sequence>
<reference evidence="1" key="1">
    <citation type="journal article" date="2019" name="Sci. Rep.">
        <title>Draft genome of Tanacetum cinerariifolium, the natural source of mosquito coil.</title>
        <authorList>
            <person name="Yamashiro T."/>
            <person name="Shiraishi A."/>
            <person name="Satake H."/>
            <person name="Nakayama K."/>
        </authorList>
    </citation>
    <scope>NUCLEOTIDE SEQUENCE</scope>
</reference>
<organism evidence="1">
    <name type="scientific">Tanacetum cinerariifolium</name>
    <name type="common">Dalmatian daisy</name>
    <name type="synonym">Chrysanthemum cinerariifolium</name>
    <dbReference type="NCBI Taxonomy" id="118510"/>
    <lineage>
        <taxon>Eukaryota</taxon>
        <taxon>Viridiplantae</taxon>
        <taxon>Streptophyta</taxon>
        <taxon>Embryophyta</taxon>
        <taxon>Tracheophyta</taxon>
        <taxon>Spermatophyta</taxon>
        <taxon>Magnoliopsida</taxon>
        <taxon>eudicotyledons</taxon>
        <taxon>Gunneridae</taxon>
        <taxon>Pentapetalae</taxon>
        <taxon>asterids</taxon>
        <taxon>campanulids</taxon>
        <taxon>Asterales</taxon>
        <taxon>Asteraceae</taxon>
        <taxon>Asteroideae</taxon>
        <taxon>Anthemideae</taxon>
        <taxon>Anthemidinae</taxon>
        <taxon>Tanacetum</taxon>
    </lineage>
</organism>
<protein>
    <submittedName>
        <fullName evidence="1">Uncharacterized protein</fullName>
    </submittedName>
</protein>
<accession>A0A699V183</accession>
<dbReference type="EMBL" id="BKCJ011380268">
    <property type="protein sequence ID" value="GFD27843.1"/>
    <property type="molecule type" value="Genomic_DNA"/>
</dbReference>